<keyword evidence="2" id="KW-0597">Phosphoprotein</keyword>
<evidence type="ECO:0000256" key="1">
    <source>
        <dbReference type="ARBA" id="ARBA00022450"/>
    </source>
</evidence>
<dbReference type="GO" id="GO:0044550">
    <property type="term" value="P:secondary metabolite biosynthetic process"/>
    <property type="evidence" value="ECO:0007669"/>
    <property type="project" value="TreeGrafter"/>
</dbReference>
<dbReference type="PROSITE" id="PS00455">
    <property type="entry name" value="AMP_BINDING"/>
    <property type="match status" value="1"/>
</dbReference>
<evidence type="ECO:0000259" key="5">
    <source>
        <dbReference type="PROSITE" id="PS50075"/>
    </source>
</evidence>
<dbReference type="Gene3D" id="2.160.10.10">
    <property type="entry name" value="Hexapeptide repeat proteins"/>
    <property type="match status" value="2"/>
</dbReference>
<dbReference type="GO" id="GO:0043041">
    <property type="term" value="P:amino acid activation for nonribosomal peptide biosynthetic process"/>
    <property type="evidence" value="ECO:0007669"/>
    <property type="project" value="TreeGrafter"/>
</dbReference>
<dbReference type="InterPro" id="IPR036736">
    <property type="entry name" value="ACP-like_sf"/>
</dbReference>
<accession>A0AB39BF81</accession>
<dbReference type="EMBL" id="CP162511">
    <property type="protein sequence ID" value="XDI04682.1"/>
    <property type="molecule type" value="Genomic_DNA"/>
</dbReference>
<keyword evidence="4" id="KW-0472">Membrane</keyword>
<dbReference type="CDD" id="cd05930">
    <property type="entry name" value="A_NRPS"/>
    <property type="match status" value="1"/>
</dbReference>
<dbReference type="Gene3D" id="3.40.50.980">
    <property type="match status" value="1"/>
</dbReference>
<evidence type="ECO:0000313" key="6">
    <source>
        <dbReference type="EMBL" id="XDI04682.1"/>
    </source>
</evidence>
<dbReference type="InterPro" id="IPR042099">
    <property type="entry name" value="ANL_N_sf"/>
</dbReference>
<evidence type="ECO:0000256" key="3">
    <source>
        <dbReference type="SAM" id="MobiDB-lite"/>
    </source>
</evidence>
<dbReference type="SMART" id="SM00823">
    <property type="entry name" value="PKS_PP"/>
    <property type="match status" value="1"/>
</dbReference>
<dbReference type="Pfam" id="PF00550">
    <property type="entry name" value="PP-binding"/>
    <property type="match status" value="1"/>
</dbReference>
<dbReference type="PROSITE" id="PS50075">
    <property type="entry name" value="CARRIER"/>
    <property type="match status" value="1"/>
</dbReference>
<name>A0AB39BF81_9MICO</name>
<reference evidence="6" key="1">
    <citation type="submission" date="2024-05" db="EMBL/GenBank/DDBJ databases">
        <title>Herbiconiux sp. A18JL235.</title>
        <authorList>
            <person name="Zhang G."/>
        </authorList>
    </citation>
    <scope>NUCLEOTIDE SEQUENCE</scope>
    <source>
        <strain evidence="6">A18JL235</strain>
    </source>
</reference>
<feature type="transmembrane region" description="Helical" evidence="4">
    <location>
        <begin position="718"/>
        <end position="746"/>
    </location>
</feature>
<dbReference type="SUPFAM" id="SSF51161">
    <property type="entry name" value="Trimeric LpxA-like enzymes"/>
    <property type="match status" value="3"/>
</dbReference>
<dbReference type="InterPro" id="IPR029058">
    <property type="entry name" value="AB_hydrolase_fold"/>
</dbReference>
<dbReference type="InterPro" id="IPR045851">
    <property type="entry name" value="AMP-bd_C_sf"/>
</dbReference>
<dbReference type="NCBIfam" id="TIGR02353">
    <property type="entry name" value="NRPS_term_dom"/>
    <property type="match status" value="1"/>
</dbReference>
<evidence type="ECO:0000256" key="4">
    <source>
        <dbReference type="SAM" id="Phobius"/>
    </source>
</evidence>
<dbReference type="PANTHER" id="PTHR45527:SF1">
    <property type="entry name" value="FATTY ACID SYNTHASE"/>
    <property type="match status" value="1"/>
</dbReference>
<dbReference type="NCBIfam" id="TIGR01733">
    <property type="entry name" value="AA-adenyl-dom"/>
    <property type="match status" value="1"/>
</dbReference>
<feature type="transmembrane region" description="Helical" evidence="4">
    <location>
        <begin position="1185"/>
        <end position="1212"/>
    </location>
</feature>
<organism evidence="6">
    <name type="scientific">Herbiconiux sp. A18JL235</name>
    <dbReference type="NCBI Taxonomy" id="3152363"/>
    <lineage>
        <taxon>Bacteria</taxon>
        <taxon>Bacillati</taxon>
        <taxon>Actinomycetota</taxon>
        <taxon>Actinomycetes</taxon>
        <taxon>Micrococcales</taxon>
        <taxon>Microbacteriaceae</taxon>
        <taxon>Herbiconiux</taxon>
    </lineage>
</organism>
<dbReference type="GO" id="GO:0005737">
    <property type="term" value="C:cytoplasm"/>
    <property type="evidence" value="ECO:0007669"/>
    <property type="project" value="TreeGrafter"/>
</dbReference>
<proteinExistence type="predicted"/>
<dbReference type="GO" id="GO:0031177">
    <property type="term" value="F:phosphopantetheine binding"/>
    <property type="evidence" value="ECO:0007669"/>
    <property type="project" value="InterPro"/>
</dbReference>
<dbReference type="Gene3D" id="3.40.50.1820">
    <property type="entry name" value="alpha/beta hydrolase"/>
    <property type="match status" value="1"/>
</dbReference>
<feature type="transmembrane region" description="Helical" evidence="4">
    <location>
        <begin position="1154"/>
        <end position="1179"/>
    </location>
</feature>
<dbReference type="InterPro" id="IPR010071">
    <property type="entry name" value="AA_adenyl_dom"/>
</dbReference>
<dbReference type="InterPro" id="IPR000873">
    <property type="entry name" value="AMP-dep_synth/lig_dom"/>
</dbReference>
<dbReference type="InterPro" id="IPR009081">
    <property type="entry name" value="PP-bd_ACP"/>
</dbReference>
<evidence type="ECO:0000256" key="2">
    <source>
        <dbReference type="ARBA" id="ARBA00022553"/>
    </source>
</evidence>
<feature type="domain" description="Carrier" evidence="5">
    <location>
        <begin position="565"/>
        <end position="639"/>
    </location>
</feature>
<keyword evidence="1" id="KW-0596">Phosphopantetheine</keyword>
<gene>
    <name evidence="6" type="ORF">ABFY20_15260</name>
</gene>
<dbReference type="InterPro" id="IPR020845">
    <property type="entry name" value="AMP-binding_CS"/>
</dbReference>
<dbReference type="InterPro" id="IPR012728">
    <property type="entry name" value="Pls/PosA_C"/>
</dbReference>
<feature type="transmembrane region" description="Helical" evidence="4">
    <location>
        <begin position="954"/>
        <end position="978"/>
    </location>
</feature>
<protein>
    <submittedName>
        <fullName evidence="6">Pls/PosA family non-ribosomal peptide synthetase</fullName>
    </submittedName>
</protein>
<dbReference type="InterPro" id="IPR020806">
    <property type="entry name" value="PKS_PP-bd"/>
</dbReference>
<keyword evidence="4" id="KW-1133">Transmembrane helix</keyword>
<sequence>MTDDADPQNVLDAGDRAAPARTLIDIVMSAAADHPDALALDSPEGAVSYRRLVRLLNAQAAALTLAGVRRGDKVGIRIPSGTRELYVSILAVLTVGAAYVPVDADDPEERARLVFGEARVVGVIGAGGVFAAGNPASAPDGAGARPASAADGTDVGEHPAPTPLDPAAASAAVDPAVALAARELPLGAPPTLATPTGTVPALGTPTPDDDAWVIFTSGSTGVPKGVAVTHRSAAAFVDAEARLFLQREPIGPGDRVLAGLSVAFDASCEEMWLAWRHGACLVPAPRSLVRSGVDLGPWLIAHGITIVSTVPTLAALWPEEALESVRLVIFGGEACPPELVARIVARGREVWNTYGPTEATVVACGALLDHGPVRIGLPLDGWRLAVVDARGHRVAEGEVGELIIGGVGLARYLDPAKDAEKYAPFPTLGWQRAYRSGDLVRYERAGLVFVGRADDQVKLGGRRIELGEVDAALQGLPGVAGAAAVVKTTAAGNQILVGYLALADGAEFDRDAANSRLREELPAALVPLLAVVDSLPTRTSGKVDRAALPWPLPGAGGGTDGAESLGLTPTAAWLAGHWSAILGTPVESPDDDFFAQGGGSLSAAQLVSAIRERYADTRVADIYDHPRIGSLADELDARDPQAAAQAEGRGEGRATDARTGTSASAPVFLTPASSRLAQTLLGIPLHVLVGLRWLVYLATANNLLDAFTGSSFAPTLSWWWVAAGFVLFVTPPGKMLVSVVFARLLLVGVKPGAYPRGGGVHLRVWLAEQVANTVGAVSLAGAPWMVYYARALGAKIGDGVDLHTLPPVTGMLSIGSRAAIEPEVDLAGHWLDGDTFHLGHVHVGADATVGSRSTLLGGTNIGRGAEVEPGASVSGRVPAGERWAGSPASRVGQARRPWPSVRPEPARQWLVAYALGSLAMAAMPAVAVIAGAFVLGAGIGGSTSLGEAAVRAALVLPLAVVVTGFVYALLVLGAVRLLGMGLHEGFHPVRSRIGWKVWSTERILDAARTLLFPIYSSLFTPIWLRMLGAKVGKNVEASTVLLLPALTTIAPGAFLADDTMVGSYELGGGWLHIAPAKVGRRAFLGNSGMAGPGRTVPRNGLVAVLSSAPRKGKRGSSWLGNPAVRLRRTVTDFDEARTFEPPTHLKVARAVWEILRIVPVVVTGWVALGILAVLELLWIELGLGWAVLLSGVVMLAAGGVAALVTTVAKWLLVGRIRAEEHPLWSSFVWRNELADTFVETVARPWFAANAGGTPALAVWLRSLGARVGRGVWCESYWLPEADLITLGDGSTVNRGCVVQTHLFHDRIMQLDRVAIAEGATLGPHSVILPAASIDRLASVGPGSLVMRGERVPKGTVWAGNPISPWVLPVEPRVRS</sequence>
<dbReference type="Gene3D" id="3.40.50.12780">
    <property type="entry name" value="N-terminal domain of ligase-like"/>
    <property type="match status" value="1"/>
</dbReference>
<dbReference type="Gene3D" id="3.30.300.30">
    <property type="match status" value="1"/>
</dbReference>
<feature type="transmembrane region" description="Helical" evidence="4">
    <location>
        <begin position="910"/>
        <end position="934"/>
    </location>
</feature>
<feature type="region of interest" description="Disordered" evidence="3">
    <location>
        <begin position="137"/>
        <end position="168"/>
    </location>
</feature>
<dbReference type="SUPFAM" id="SSF47336">
    <property type="entry name" value="ACP-like"/>
    <property type="match status" value="1"/>
</dbReference>
<dbReference type="Pfam" id="PF00501">
    <property type="entry name" value="AMP-binding"/>
    <property type="match status" value="1"/>
</dbReference>
<feature type="region of interest" description="Disordered" evidence="3">
    <location>
        <begin position="634"/>
        <end position="659"/>
    </location>
</feature>
<dbReference type="PANTHER" id="PTHR45527">
    <property type="entry name" value="NONRIBOSOMAL PEPTIDE SYNTHETASE"/>
    <property type="match status" value="1"/>
</dbReference>
<dbReference type="RefSeq" id="WP_368497087.1">
    <property type="nucleotide sequence ID" value="NZ_CP162511.1"/>
</dbReference>
<dbReference type="SUPFAM" id="SSF56801">
    <property type="entry name" value="Acetyl-CoA synthetase-like"/>
    <property type="match status" value="1"/>
</dbReference>
<keyword evidence="4" id="KW-0812">Transmembrane</keyword>
<feature type="region of interest" description="Disordered" evidence="3">
    <location>
        <begin position="870"/>
        <end position="899"/>
    </location>
</feature>
<dbReference type="InterPro" id="IPR011004">
    <property type="entry name" value="Trimer_LpxA-like_sf"/>
</dbReference>